<dbReference type="GO" id="GO:0003677">
    <property type="term" value="F:DNA binding"/>
    <property type="evidence" value="ECO:0007669"/>
    <property type="project" value="UniProtKB-UniRule"/>
</dbReference>
<dbReference type="AlphaFoldDB" id="A0AB39SP41"/>
<dbReference type="InterPro" id="IPR001647">
    <property type="entry name" value="HTH_TetR"/>
</dbReference>
<dbReference type="SUPFAM" id="SSF46689">
    <property type="entry name" value="Homeodomain-like"/>
    <property type="match status" value="1"/>
</dbReference>
<gene>
    <name evidence="7" type="ORF">AB5J50_48030</name>
</gene>
<dbReference type="PANTHER" id="PTHR47506:SF7">
    <property type="entry name" value="TRANSCRIPTIONAL REGULATORY PROTEIN"/>
    <property type="match status" value="1"/>
</dbReference>
<dbReference type="InterPro" id="IPR036271">
    <property type="entry name" value="Tet_transcr_reg_TetR-rel_C_sf"/>
</dbReference>
<keyword evidence="1" id="KW-0805">Transcription regulation</keyword>
<dbReference type="PRINTS" id="PR00455">
    <property type="entry name" value="HTHTETR"/>
</dbReference>
<dbReference type="Gene3D" id="1.10.357.10">
    <property type="entry name" value="Tetracycline Repressor, domain 2"/>
    <property type="match status" value="1"/>
</dbReference>
<keyword evidence="3" id="KW-0804">Transcription</keyword>
<sequence>MRYGNEHKQRTRQRIIETAGRRFKRDGIDGSGVSALMKDAGLTNGGFYTHFASKEDLVATVVADQLQTQNANIVAHAAPGHAGLEQIVRWYLSARHRDSPEDGCPSAALLDEIGRCADLTRQAYTEGVLIVVDGIAARLAPDDPLSARTRTLSAYAMMAGTLQLSRALADEQLADELLDQGIHNALALLGVELEPPGHRADSPAEPARSRHHLPVTPEQRTT</sequence>
<keyword evidence="2 4" id="KW-0238">DNA-binding</keyword>
<dbReference type="InterPro" id="IPR009057">
    <property type="entry name" value="Homeodomain-like_sf"/>
</dbReference>
<evidence type="ECO:0000256" key="3">
    <source>
        <dbReference type="ARBA" id="ARBA00023163"/>
    </source>
</evidence>
<dbReference type="EMBL" id="CP163440">
    <property type="protein sequence ID" value="XDQ67986.1"/>
    <property type="molecule type" value="Genomic_DNA"/>
</dbReference>
<protein>
    <submittedName>
        <fullName evidence="7">TetR family transcriptional regulator</fullName>
    </submittedName>
</protein>
<feature type="DNA-binding region" description="H-T-H motif" evidence="4">
    <location>
        <begin position="32"/>
        <end position="51"/>
    </location>
</feature>
<organism evidence="7">
    <name type="scientific">Streptomyces sp. R35</name>
    <dbReference type="NCBI Taxonomy" id="3238630"/>
    <lineage>
        <taxon>Bacteria</taxon>
        <taxon>Bacillati</taxon>
        <taxon>Actinomycetota</taxon>
        <taxon>Actinomycetes</taxon>
        <taxon>Kitasatosporales</taxon>
        <taxon>Streptomycetaceae</taxon>
        <taxon>Streptomyces</taxon>
    </lineage>
</organism>
<evidence type="ECO:0000256" key="1">
    <source>
        <dbReference type="ARBA" id="ARBA00023015"/>
    </source>
</evidence>
<evidence type="ECO:0000256" key="4">
    <source>
        <dbReference type="PROSITE-ProRule" id="PRU00335"/>
    </source>
</evidence>
<evidence type="ECO:0000256" key="2">
    <source>
        <dbReference type="ARBA" id="ARBA00023125"/>
    </source>
</evidence>
<evidence type="ECO:0000256" key="5">
    <source>
        <dbReference type="SAM" id="MobiDB-lite"/>
    </source>
</evidence>
<reference evidence="7" key="1">
    <citation type="submission" date="2024-07" db="EMBL/GenBank/DDBJ databases">
        <authorList>
            <person name="Yu S.T."/>
        </authorList>
    </citation>
    <scope>NUCLEOTIDE SEQUENCE</scope>
    <source>
        <strain evidence="7">R35</strain>
    </source>
</reference>
<dbReference type="SUPFAM" id="SSF48498">
    <property type="entry name" value="Tetracyclin repressor-like, C-terminal domain"/>
    <property type="match status" value="1"/>
</dbReference>
<dbReference type="PANTHER" id="PTHR47506">
    <property type="entry name" value="TRANSCRIPTIONAL REGULATORY PROTEIN"/>
    <property type="match status" value="1"/>
</dbReference>
<name>A0AB39SP41_9ACTN</name>
<evidence type="ECO:0000259" key="6">
    <source>
        <dbReference type="PROSITE" id="PS50977"/>
    </source>
</evidence>
<dbReference type="Pfam" id="PF00440">
    <property type="entry name" value="TetR_N"/>
    <property type="match status" value="1"/>
</dbReference>
<accession>A0AB39SP41</accession>
<proteinExistence type="predicted"/>
<dbReference type="RefSeq" id="WP_369264823.1">
    <property type="nucleotide sequence ID" value="NZ_CP163440.1"/>
</dbReference>
<feature type="region of interest" description="Disordered" evidence="5">
    <location>
        <begin position="194"/>
        <end position="222"/>
    </location>
</feature>
<feature type="domain" description="HTH tetR-type" evidence="6">
    <location>
        <begin position="9"/>
        <end position="69"/>
    </location>
</feature>
<evidence type="ECO:0000313" key="7">
    <source>
        <dbReference type="EMBL" id="XDQ67986.1"/>
    </source>
</evidence>
<dbReference type="PROSITE" id="PS50977">
    <property type="entry name" value="HTH_TETR_2"/>
    <property type="match status" value="1"/>
</dbReference>
<dbReference type="Gene3D" id="1.10.10.60">
    <property type="entry name" value="Homeodomain-like"/>
    <property type="match status" value="1"/>
</dbReference>